<evidence type="ECO:0000256" key="6">
    <source>
        <dbReference type="ARBA" id="ARBA00022741"/>
    </source>
</evidence>
<dbReference type="InterPro" id="IPR011527">
    <property type="entry name" value="ABC1_TM_dom"/>
</dbReference>
<accession>A0A1H1KDX4</accession>
<evidence type="ECO:0000256" key="4">
    <source>
        <dbReference type="ARBA" id="ARBA00022519"/>
    </source>
</evidence>
<dbReference type="InterPro" id="IPR003439">
    <property type="entry name" value="ABC_transporter-like_ATP-bd"/>
</dbReference>
<dbReference type="Pfam" id="PF00664">
    <property type="entry name" value="ABC_membrane"/>
    <property type="match status" value="1"/>
</dbReference>
<dbReference type="SMART" id="SM00448">
    <property type="entry name" value="REC"/>
    <property type="match status" value="1"/>
</dbReference>
<evidence type="ECO:0000256" key="11">
    <source>
        <dbReference type="SAM" id="Phobius"/>
    </source>
</evidence>
<dbReference type="PROSITE" id="PS50893">
    <property type="entry name" value="ABC_TRANSPORTER_2"/>
    <property type="match status" value="1"/>
</dbReference>
<dbReference type="FunFam" id="3.40.50.300:FF:000186">
    <property type="entry name" value="ATP-binding cassette sub-family B member 7, mitochondrial"/>
    <property type="match status" value="1"/>
</dbReference>
<dbReference type="Gene3D" id="3.30.565.10">
    <property type="entry name" value="Histidine kinase-like ATPase, C-terminal domain"/>
    <property type="match status" value="1"/>
</dbReference>
<dbReference type="GO" id="GO:0016887">
    <property type="term" value="F:ATP hydrolysis activity"/>
    <property type="evidence" value="ECO:0007669"/>
    <property type="project" value="InterPro"/>
</dbReference>
<keyword evidence="7 15" id="KW-0067">ATP-binding</keyword>
<evidence type="ECO:0000259" key="13">
    <source>
        <dbReference type="PROSITE" id="PS50893"/>
    </source>
</evidence>
<keyword evidence="2" id="KW-0813">Transport</keyword>
<dbReference type="PANTHER" id="PTHR24221:SF654">
    <property type="entry name" value="ATP-BINDING CASSETTE SUB-FAMILY B MEMBER 6"/>
    <property type="match status" value="1"/>
</dbReference>
<dbReference type="SUPFAM" id="SSF52540">
    <property type="entry name" value="P-loop containing nucleoside triphosphate hydrolases"/>
    <property type="match status" value="1"/>
</dbReference>
<dbReference type="STRING" id="157910.SAMN05445850_7343"/>
<dbReference type="Pfam" id="PF00072">
    <property type="entry name" value="Response_reg"/>
    <property type="match status" value="1"/>
</dbReference>
<evidence type="ECO:0000256" key="3">
    <source>
        <dbReference type="ARBA" id="ARBA00022475"/>
    </source>
</evidence>
<keyword evidence="8 11" id="KW-1133">Transmembrane helix</keyword>
<dbReference type="GO" id="GO:0140359">
    <property type="term" value="F:ABC-type transporter activity"/>
    <property type="evidence" value="ECO:0007669"/>
    <property type="project" value="InterPro"/>
</dbReference>
<feature type="transmembrane region" description="Helical" evidence="11">
    <location>
        <begin position="35"/>
        <end position="56"/>
    </location>
</feature>
<feature type="modified residue" description="4-aspartylphosphate" evidence="10">
    <location>
        <position position="812"/>
    </location>
</feature>
<dbReference type="InterPro" id="IPR036640">
    <property type="entry name" value="ABC1_TM_sf"/>
</dbReference>
<protein>
    <submittedName>
        <fullName evidence="15">ATP-binding cassette, subfamily B</fullName>
    </submittedName>
</protein>
<evidence type="ECO:0000313" key="16">
    <source>
        <dbReference type="Proteomes" id="UP000199365"/>
    </source>
</evidence>
<dbReference type="InterPro" id="IPR039421">
    <property type="entry name" value="Type_1_exporter"/>
</dbReference>
<dbReference type="GO" id="GO:0005524">
    <property type="term" value="F:ATP binding"/>
    <property type="evidence" value="ECO:0007669"/>
    <property type="project" value="UniProtKB-KW"/>
</dbReference>
<dbReference type="GO" id="GO:0000160">
    <property type="term" value="P:phosphorelay signal transduction system"/>
    <property type="evidence" value="ECO:0007669"/>
    <property type="project" value="InterPro"/>
</dbReference>
<evidence type="ECO:0000256" key="5">
    <source>
        <dbReference type="ARBA" id="ARBA00022692"/>
    </source>
</evidence>
<dbReference type="InterPro" id="IPR001789">
    <property type="entry name" value="Sig_transdc_resp-reg_receiver"/>
</dbReference>
<feature type="transmembrane region" description="Helical" evidence="11">
    <location>
        <begin position="62"/>
        <end position="82"/>
    </location>
</feature>
<dbReference type="CDD" id="cd18582">
    <property type="entry name" value="ABC_6TM_ATM1_ABCB7"/>
    <property type="match status" value="1"/>
</dbReference>
<keyword evidence="10" id="KW-0597">Phosphoprotein</keyword>
<sequence>MPNSAPPPRSELTRRIVGDLAHAVWRYRWQTSGALALMIAARLATVLMPLTLKHIVDELSHPLAQVAFPVFLVLAYALLRFFGDALNEARDVVFSIVVQRTVAALTERTFAHLHRLSARFHARRETGAIVRDVQKGADGIGFLLGTALFTIVPTFFEIAVIVAIMVHSYAREFMLAIVVTFVLYAGYTFVFTRRRVAFQRAVNLLEAQSDGRLVDSLLNYDTVKYFATEESETQRLGNVLEKWVHARIANQNALTALHVGQSAVIALGVAAVMLLAAQHVVAGSMSVGDLILVNAYLIQICMPLNTLGFVFRETNDALVNVERMFVILAARGRVGEDIDARDAQPLKVGAGLIEFEHVDFGYDTARQVLRDVDFHAYPGKTLAVVGGSGSGKSTLVKLLFRLYRPERGMIRIDGQDISMLTQRSLREAIGIVPQDTVLFNETIAYNIAYGRPSATRADVVRAARAAQLDEFIERLPDHYDTRVGERGVRLSGGERQRIAIARAILKDPRIIVFDEATSALDTRSERAIQTELTRLAQGRTSIVIAHRLSTVVDADWILVMEHGQVVEQGTHRELLAREGVYAKMWSLQWQQGELEHAQRRLTARSVSVSALTAGVIDALHDEIAGQRVVVYAEPSDHELRVTGDPSVLQPLIAELCRNEIAQASPGQRIALRAQRHGNHVWFSVLGMGDKPAELSQAAARQMESALAAAGGSFTLTPLNGRLAYVAMLPLRPVADAQPPLASAPTAPDSAEPAPLDGLFVLAIDDQEEARDALEAVLSTSGARVRLCAAGTEALDWLRATDPAQWPHVLLCDLMLAGEDGYDVLSRLRALEGGRPSIRGGPLPAIALTGYADALDEQRARTAGFDAHLHKPVAPAELIAAIRRLAQAPSRADTALPR</sequence>
<dbReference type="PROSITE" id="PS00211">
    <property type="entry name" value="ABC_TRANSPORTER_1"/>
    <property type="match status" value="1"/>
</dbReference>
<evidence type="ECO:0000256" key="9">
    <source>
        <dbReference type="ARBA" id="ARBA00023136"/>
    </source>
</evidence>
<dbReference type="SUPFAM" id="SSF52172">
    <property type="entry name" value="CheY-like"/>
    <property type="match status" value="1"/>
</dbReference>
<keyword evidence="3" id="KW-1003">Cell membrane</keyword>
<evidence type="ECO:0000256" key="2">
    <source>
        <dbReference type="ARBA" id="ARBA00022448"/>
    </source>
</evidence>
<dbReference type="RefSeq" id="WP_090811733.1">
    <property type="nucleotide sequence ID" value="NZ_FNKX01000003.1"/>
</dbReference>
<dbReference type="InterPro" id="IPR027417">
    <property type="entry name" value="P-loop_NTPase"/>
</dbReference>
<evidence type="ECO:0000256" key="8">
    <source>
        <dbReference type="ARBA" id="ARBA00022989"/>
    </source>
</evidence>
<keyword evidence="4" id="KW-0997">Cell inner membrane</keyword>
<keyword evidence="5 11" id="KW-0812">Transmembrane</keyword>
<evidence type="ECO:0000256" key="1">
    <source>
        <dbReference type="ARBA" id="ARBA00004651"/>
    </source>
</evidence>
<dbReference type="Gene3D" id="3.40.50.2300">
    <property type="match status" value="1"/>
</dbReference>
<proteinExistence type="predicted"/>
<feature type="transmembrane region" description="Helical" evidence="11">
    <location>
        <begin position="256"/>
        <end position="277"/>
    </location>
</feature>
<dbReference type="SMART" id="SM00382">
    <property type="entry name" value="AAA"/>
    <property type="match status" value="1"/>
</dbReference>
<dbReference type="InterPro" id="IPR011006">
    <property type="entry name" value="CheY-like_superfamily"/>
</dbReference>
<evidence type="ECO:0000259" key="14">
    <source>
        <dbReference type="PROSITE" id="PS50929"/>
    </source>
</evidence>
<keyword evidence="9 11" id="KW-0472">Membrane</keyword>
<evidence type="ECO:0000256" key="10">
    <source>
        <dbReference type="PROSITE-ProRule" id="PRU00169"/>
    </source>
</evidence>
<dbReference type="Proteomes" id="UP000199365">
    <property type="component" value="Unassembled WGS sequence"/>
</dbReference>
<reference evidence="16" key="1">
    <citation type="submission" date="2016-10" db="EMBL/GenBank/DDBJ databases">
        <authorList>
            <person name="Varghese N."/>
            <person name="Submissions S."/>
        </authorList>
    </citation>
    <scope>NUCLEOTIDE SEQUENCE [LARGE SCALE GENOMIC DNA]</scope>
    <source>
        <strain evidence="16">DUS833</strain>
    </source>
</reference>
<feature type="domain" description="Response regulatory" evidence="12">
    <location>
        <begin position="759"/>
        <end position="885"/>
    </location>
</feature>
<dbReference type="PROSITE" id="PS50929">
    <property type="entry name" value="ABC_TM1F"/>
    <property type="match status" value="1"/>
</dbReference>
<comment type="subcellular location">
    <subcellularLocation>
        <location evidence="1">Cell membrane</location>
        <topology evidence="1">Multi-pass membrane protein</topology>
    </subcellularLocation>
</comment>
<dbReference type="InterPro" id="IPR036890">
    <property type="entry name" value="HATPase_C_sf"/>
</dbReference>
<keyword evidence="6" id="KW-0547">Nucleotide-binding</keyword>
<dbReference type="AlphaFoldDB" id="A0A1H1KDX4"/>
<dbReference type="InterPro" id="IPR003593">
    <property type="entry name" value="AAA+_ATPase"/>
</dbReference>
<dbReference type="Pfam" id="PF00005">
    <property type="entry name" value="ABC_tran"/>
    <property type="match status" value="1"/>
</dbReference>
<evidence type="ECO:0000259" key="12">
    <source>
        <dbReference type="PROSITE" id="PS50110"/>
    </source>
</evidence>
<dbReference type="InterPro" id="IPR017871">
    <property type="entry name" value="ABC_transporter-like_CS"/>
</dbReference>
<dbReference type="Gene3D" id="1.20.1560.10">
    <property type="entry name" value="ABC transporter type 1, transmembrane domain"/>
    <property type="match status" value="1"/>
</dbReference>
<name>A0A1H1KDX4_9BURK</name>
<feature type="domain" description="ABC transporter" evidence="13">
    <location>
        <begin position="353"/>
        <end position="587"/>
    </location>
</feature>
<dbReference type="EMBL" id="FNKX01000003">
    <property type="protein sequence ID" value="SDR60483.1"/>
    <property type="molecule type" value="Genomic_DNA"/>
</dbReference>
<dbReference type="SUPFAM" id="SSF90123">
    <property type="entry name" value="ABC transporter transmembrane region"/>
    <property type="match status" value="1"/>
</dbReference>
<feature type="transmembrane region" description="Helical" evidence="11">
    <location>
        <begin position="173"/>
        <end position="191"/>
    </location>
</feature>
<keyword evidence="16" id="KW-1185">Reference proteome</keyword>
<dbReference type="Gene3D" id="3.40.50.300">
    <property type="entry name" value="P-loop containing nucleotide triphosphate hydrolases"/>
    <property type="match status" value="1"/>
</dbReference>
<evidence type="ECO:0000313" key="15">
    <source>
        <dbReference type="EMBL" id="SDR60483.1"/>
    </source>
</evidence>
<dbReference type="PROSITE" id="PS50110">
    <property type="entry name" value="RESPONSE_REGULATORY"/>
    <property type="match status" value="1"/>
</dbReference>
<gene>
    <name evidence="15" type="ORF">SAMN05445850_7343</name>
</gene>
<feature type="domain" description="ABC transmembrane type-1" evidence="14">
    <location>
        <begin position="33"/>
        <end position="316"/>
    </location>
</feature>
<organism evidence="15 16">
    <name type="scientific">Paraburkholderia tuberum</name>
    <dbReference type="NCBI Taxonomy" id="157910"/>
    <lineage>
        <taxon>Bacteria</taxon>
        <taxon>Pseudomonadati</taxon>
        <taxon>Pseudomonadota</taxon>
        <taxon>Betaproteobacteria</taxon>
        <taxon>Burkholderiales</taxon>
        <taxon>Burkholderiaceae</taxon>
        <taxon>Paraburkholderia</taxon>
    </lineage>
</organism>
<feature type="transmembrane region" description="Helical" evidence="11">
    <location>
        <begin position="140"/>
        <end position="167"/>
    </location>
</feature>
<evidence type="ECO:0000256" key="7">
    <source>
        <dbReference type="ARBA" id="ARBA00022840"/>
    </source>
</evidence>
<dbReference type="PANTHER" id="PTHR24221">
    <property type="entry name" value="ATP-BINDING CASSETTE SUB-FAMILY B"/>
    <property type="match status" value="1"/>
</dbReference>
<dbReference type="GO" id="GO:0005886">
    <property type="term" value="C:plasma membrane"/>
    <property type="evidence" value="ECO:0007669"/>
    <property type="project" value="UniProtKB-SubCell"/>
</dbReference>